<sequence>MADSKNDKSLGYSNNFFEANDVIKIVPGLWRPGSDKPLWLRLLYFFYVSFIYFNGFAFILCEYLIFNDILKDIPKLLSYIGMCLTHTLGVFKMGIFVFGQEKIDKIMTNLQHDDFKYVSLDENGPSAMFLEEKRISNRIAYWIFGMYWFVGLTAHVSALLTMQKEIPGDTFEGTNKTCYDFMPYFFRIPFPTETKRACIVASTFMDIGLNVWAFVISYYDGIFVGLLKCFKIQLVIANHVISTIRQRSLRKLKMPENMEIMHDEEYPELENEMYSQLKHVIEHVQLLLGIVLIFVKGHPKMAVIQLNTDNYPDDFFATNDIIRKITGTWKPSKENSFTVKICYFSYLFCLYGTGFCFLICELLIFNETVTQIKKLISHIGMLFTHVVGILKFCILVFGRKRILKIMDTLQDSEYYYEAVADFSPGLFLTMEKSTSSKFSILVFIMYSFVGISAHISSFLIINVEIKGDNFEGTNKTCQDFMPYFFYIPFSTDTKWQCEFAFLFMDVGLGIFAWVIACYDGVFVALLNCLRCQLLIVCNVFKTLRIRSLKKLQLPLNYKTFSDNEEPALEHEMYKELTHSTQHLKILLGVRDDIESMFTFVTLSQTLASLLIFASCLYIASSVPMTSPEFFAQMEYFSCVLIQLSLICWFGNEITTASELIRLSLYECDWLSSSARFKNSMILTMSRMQRPVYLSIGKFSPLTLVTLVAVGNVTFGGKTYTELDVQVREIFRFKEIQEINRNDWRIIGNSWELTRVGNCQKFTGLKVLNKLRELVGMDKELQRNLREIKKDSKRKLMNAI</sequence>
<keyword evidence="9" id="KW-0807">Transducer</keyword>
<keyword evidence="2" id="KW-1003">Cell membrane</keyword>
<dbReference type="PANTHER" id="PTHR21137:SF35">
    <property type="entry name" value="ODORANT RECEPTOR 19A-RELATED"/>
    <property type="match status" value="1"/>
</dbReference>
<evidence type="ECO:0000256" key="5">
    <source>
        <dbReference type="ARBA" id="ARBA00022725"/>
    </source>
</evidence>
<feature type="transmembrane region" description="Helical" evidence="10">
    <location>
        <begin position="438"/>
        <end position="461"/>
    </location>
</feature>
<dbReference type="Pfam" id="PF02949">
    <property type="entry name" value="7tm_6"/>
    <property type="match status" value="2"/>
</dbReference>
<keyword evidence="7 10" id="KW-0472">Membrane</keyword>
<feature type="transmembrane region" description="Helical" evidence="10">
    <location>
        <begin position="376"/>
        <end position="397"/>
    </location>
</feature>
<dbReference type="InterPro" id="IPR004117">
    <property type="entry name" value="7tm6_olfct_rcpt"/>
</dbReference>
<evidence type="ECO:0000256" key="9">
    <source>
        <dbReference type="ARBA" id="ARBA00023224"/>
    </source>
</evidence>
<gene>
    <name evidence="11" type="ORF">PSYICH_LOCUS13193</name>
</gene>
<evidence type="ECO:0000313" key="11">
    <source>
        <dbReference type="EMBL" id="CAH1113009.1"/>
    </source>
</evidence>
<dbReference type="EMBL" id="OV651819">
    <property type="protein sequence ID" value="CAH1113009.1"/>
    <property type="molecule type" value="Genomic_DNA"/>
</dbReference>
<reference evidence="11" key="1">
    <citation type="submission" date="2022-01" db="EMBL/GenBank/DDBJ databases">
        <authorList>
            <person name="King R."/>
        </authorList>
    </citation>
    <scope>NUCLEOTIDE SEQUENCE</scope>
</reference>
<feature type="transmembrane region" description="Helical" evidence="10">
    <location>
        <begin position="596"/>
        <end position="620"/>
    </location>
</feature>
<feature type="transmembrane region" description="Helical" evidence="10">
    <location>
        <begin position="77"/>
        <end position="98"/>
    </location>
</feature>
<proteinExistence type="predicted"/>
<feature type="transmembrane region" description="Helical" evidence="10">
    <location>
        <begin position="44"/>
        <end position="65"/>
    </location>
</feature>
<feature type="transmembrane region" description="Helical" evidence="10">
    <location>
        <begin position="139"/>
        <end position="160"/>
    </location>
</feature>
<feature type="transmembrane region" description="Helical" evidence="10">
    <location>
        <begin position="510"/>
        <end position="540"/>
    </location>
</feature>
<organism evidence="11 12">
    <name type="scientific">Psylliodes chrysocephalus</name>
    <dbReference type="NCBI Taxonomy" id="3402493"/>
    <lineage>
        <taxon>Eukaryota</taxon>
        <taxon>Metazoa</taxon>
        <taxon>Ecdysozoa</taxon>
        <taxon>Arthropoda</taxon>
        <taxon>Hexapoda</taxon>
        <taxon>Insecta</taxon>
        <taxon>Pterygota</taxon>
        <taxon>Neoptera</taxon>
        <taxon>Endopterygota</taxon>
        <taxon>Coleoptera</taxon>
        <taxon>Polyphaga</taxon>
        <taxon>Cucujiformia</taxon>
        <taxon>Chrysomeloidea</taxon>
        <taxon>Chrysomelidae</taxon>
        <taxon>Galerucinae</taxon>
        <taxon>Alticini</taxon>
        <taxon>Psylliodes</taxon>
    </lineage>
</organism>
<evidence type="ECO:0000256" key="1">
    <source>
        <dbReference type="ARBA" id="ARBA00004651"/>
    </source>
</evidence>
<name>A0A9P0D6Z3_9CUCU</name>
<dbReference type="GO" id="GO:0005549">
    <property type="term" value="F:odorant binding"/>
    <property type="evidence" value="ECO:0007669"/>
    <property type="project" value="InterPro"/>
</dbReference>
<dbReference type="OrthoDB" id="8191658at2759"/>
<dbReference type="Proteomes" id="UP001153636">
    <property type="component" value="Chromosome 7"/>
</dbReference>
<dbReference type="GO" id="GO:0007165">
    <property type="term" value="P:signal transduction"/>
    <property type="evidence" value="ECO:0007669"/>
    <property type="project" value="UniProtKB-KW"/>
</dbReference>
<keyword evidence="8" id="KW-0675">Receptor</keyword>
<keyword evidence="3" id="KW-0716">Sensory transduction</keyword>
<dbReference type="GO" id="GO:0005886">
    <property type="term" value="C:plasma membrane"/>
    <property type="evidence" value="ECO:0007669"/>
    <property type="project" value="UniProtKB-SubCell"/>
</dbReference>
<evidence type="ECO:0000256" key="8">
    <source>
        <dbReference type="ARBA" id="ARBA00023170"/>
    </source>
</evidence>
<feature type="transmembrane region" description="Helical" evidence="10">
    <location>
        <begin position="343"/>
        <end position="364"/>
    </location>
</feature>
<evidence type="ECO:0000256" key="7">
    <source>
        <dbReference type="ARBA" id="ARBA00023136"/>
    </source>
</evidence>
<dbReference type="AlphaFoldDB" id="A0A9P0D6Z3"/>
<keyword evidence="5" id="KW-0552">Olfaction</keyword>
<evidence type="ECO:0000313" key="12">
    <source>
        <dbReference type="Proteomes" id="UP001153636"/>
    </source>
</evidence>
<keyword evidence="4 10" id="KW-0812">Transmembrane</keyword>
<dbReference type="PANTHER" id="PTHR21137">
    <property type="entry name" value="ODORANT RECEPTOR"/>
    <property type="match status" value="1"/>
</dbReference>
<evidence type="ECO:0000256" key="10">
    <source>
        <dbReference type="SAM" id="Phobius"/>
    </source>
</evidence>
<keyword evidence="12" id="KW-1185">Reference proteome</keyword>
<protein>
    <recommendedName>
        <fullName evidence="13">Odorant receptor</fullName>
    </recommendedName>
</protein>
<keyword evidence="6 10" id="KW-1133">Transmembrane helix</keyword>
<evidence type="ECO:0000256" key="2">
    <source>
        <dbReference type="ARBA" id="ARBA00022475"/>
    </source>
</evidence>
<comment type="subcellular location">
    <subcellularLocation>
        <location evidence="1">Cell membrane</location>
        <topology evidence="1">Multi-pass membrane protein</topology>
    </subcellularLocation>
</comment>
<accession>A0A9P0D6Z3</accession>
<evidence type="ECO:0000256" key="6">
    <source>
        <dbReference type="ARBA" id="ARBA00022989"/>
    </source>
</evidence>
<evidence type="ECO:0000256" key="3">
    <source>
        <dbReference type="ARBA" id="ARBA00022606"/>
    </source>
</evidence>
<evidence type="ECO:0000256" key="4">
    <source>
        <dbReference type="ARBA" id="ARBA00022692"/>
    </source>
</evidence>
<dbReference type="GO" id="GO:0004984">
    <property type="term" value="F:olfactory receptor activity"/>
    <property type="evidence" value="ECO:0007669"/>
    <property type="project" value="InterPro"/>
</dbReference>
<evidence type="ECO:0008006" key="13">
    <source>
        <dbReference type="Google" id="ProtNLM"/>
    </source>
</evidence>
<feature type="transmembrane region" description="Helical" evidence="10">
    <location>
        <begin position="632"/>
        <end position="651"/>
    </location>
</feature>